<dbReference type="GO" id="GO:0008270">
    <property type="term" value="F:zinc ion binding"/>
    <property type="evidence" value="ECO:0007669"/>
    <property type="project" value="InterPro"/>
</dbReference>
<dbReference type="OrthoDB" id="9802676at2"/>
<organism evidence="4 5">
    <name type="scientific">Deinococcus psychrotolerans</name>
    <dbReference type="NCBI Taxonomy" id="2489213"/>
    <lineage>
        <taxon>Bacteria</taxon>
        <taxon>Thermotogati</taxon>
        <taxon>Deinococcota</taxon>
        <taxon>Deinococci</taxon>
        <taxon>Deinococcales</taxon>
        <taxon>Deinococcaceae</taxon>
        <taxon>Deinococcus</taxon>
    </lineage>
</organism>
<dbReference type="KEGG" id="dph:EHF33_01285"/>
<dbReference type="PANTHER" id="PTHR11079:SF179">
    <property type="entry name" value="TRNA(ADENINE(34)) DEAMINASE, CHLOROPLASTIC"/>
    <property type="match status" value="1"/>
</dbReference>
<evidence type="ECO:0000313" key="4">
    <source>
        <dbReference type="EMBL" id="AZI41557.1"/>
    </source>
</evidence>
<accession>A0A3G8YBH4</accession>
<proteinExistence type="predicted"/>
<keyword evidence="1" id="KW-0479">Metal-binding</keyword>
<dbReference type="PROSITE" id="PS00903">
    <property type="entry name" value="CYT_DCMP_DEAMINASES_1"/>
    <property type="match status" value="1"/>
</dbReference>
<feature type="domain" description="CMP/dCMP-type deaminase" evidence="3">
    <location>
        <begin position="20"/>
        <end position="146"/>
    </location>
</feature>
<dbReference type="GO" id="GO:0016787">
    <property type="term" value="F:hydrolase activity"/>
    <property type="evidence" value="ECO:0007669"/>
    <property type="project" value="InterPro"/>
</dbReference>
<dbReference type="SUPFAM" id="SSF53927">
    <property type="entry name" value="Cytidine deaminase-like"/>
    <property type="match status" value="1"/>
</dbReference>
<dbReference type="Proteomes" id="UP000276417">
    <property type="component" value="Chromosome 1"/>
</dbReference>
<evidence type="ECO:0000256" key="2">
    <source>
        <dbReference type="ARBA" id="ARBA00022833"/>
    </source>
</evidence>
<reference evidence="4 5" key="1">
    <citation type="submission" date="2018-11" db="EMBL/GenBank/DDBJ databases">
        <title>Deinococcus shelandsis sp. nov., isolated from South Shetland Islands soil of Antarctica.</title>
        <authorList>
            <person name="Tian J."/>
        </authorList>
    </citation>
    <scope>NUCLEOTIDE SEQUENCE [LARGE SCALE GENOMIC DNA]</scope>
    <source>
        <strain evidence="4 5">S14-83T</strain>
    </source>
</reference>
<dbReference type="AlphaFoldDB" id="A0A3G8YBH4"/>
<gene>
    <name evidence="4" type="ORF">EHF33_01285</name>
</gene>
<dbReference type="InterPro" id="IPR016193">
    <property type="entry name" value="Cytidine_deaminase-like"/>
</dbReference>
<dbReference type="EMBL" id="CP034183">
    <property type="protein sequence ID" value="AZI41557.1"/>
    <property type="molecule type" value="Genomic_DNA"/>
</dbReference>
<dbReference type="InterPro" id="IPR002125">
    <property type="entry name" value="CMP_dCMP_dom"/>
</dbReference>
<dbReference type="Pfam" id="PF00383">
    <property type="entry name" value="dCMP_cyt_deam_1"/>
    <property type="match status" value="1"/>
</dbReference>
<evidence type="ECO:0000259" key="3">
    <source>
        <dbReference type="PROSITE" id="PS51747"/>
    </source>
</evidence>
<protein>
    <submittedName>
        <fullName evidence="4">Nucleoside deaminase</fullName>
    </submittedName>
</protein>
<dbReference type="PANTHER" id="PTHR11079">
    <property type="entry name" value="CYTOSINE DEAMINASE FAMILY MEMBER"/>
    <property type="match status" value="1"/>
</dbReference>
<evidence type="ECO:0000313" key="5">
    <source>
        <dbReference type="Proteomes" id="UP000276417"/>
    </source>
</evidence>
<dbReference type="InterPro" id="IPR016192">
    <property type="entry name" value="APOBEC/CMP_deaminase_Zn-bd"/>
</dbReference>
<sequence>METAIRLGNSSGGAGVSAYSDLSPGWQAAWAQGWEAYQTGNKAIGAAIVNETGEVLAVGRNRTREARQVNGVISGFDLAHAEVNALLSLPKVSCEEGLTLTLLTTIEPCPQCAGTLVMSQVRRLSYAAADPWAGCASLLSENAYMASKRVAVSRGPSDLTRAAQVLNVLEELAAGTFSGPFRERFELAVPDAVRVAERLHAAGTVSKLWSPETAYLQLLQELQP</sequence>
<name>A0A3G8YBH4_9DEIO</name>
<keyword evidence="2" id="KW-0862">Zinc</keyword>
<evidence type="ECO:0000256" key="1">
    <source>
        <dbReference type="ARBA" id="ARBA00022723"/>
    </source>
</evidence>
<keyword evidence="5" id="KW-1185">Reference proteome</keyword>
<dbReference type="PROSITE" id="PS51747">
    <property type="entry name" value="CYT_DCMP_DEAMINASES_2"/>
    <property type="match status" value="1"/>
</dbReference>
<dbReference type="Gene3D" id="3.40.140.10">
    <property type="entry name" value="Cytidine Deaminase, domain 2"/>
    <property type="match status" value="1"/>
</dbReference>